<organism evidence="3 6">
    <name type="scientific">Bacteroides cellulosilyticus</name>
    <dbReference type="NCBI Taxonomy" id="246787"/>
    <lineage>
        <taxon>Bacteria</taxon>
        <taxon>Pseudomonadati</taxon>
        <taxon>Bacteroidota</taxon>
        <taxon>Bacteroidia</taxon>
        <taxon>Bacteroidales</taxon>
        <taxon>Bacteroidaceae</taxon>
        <taxon>Bacteroides</taxon>
    </lineage>
</organism>
<dbReference type="Proteomes" id="UP000482653">
    <property type="component" value="Unassembled WGS sequence"/>
</dbReference>
<accession>A0A5M6A967</accession>
<dbReference type="Gene3D" id="2.60.40.2060">
    <property type="match status" value="1"/>
</dbReference>
<dbReference type="InterPro" id="IPR024278">
    <property type="entry name" value="DUF3823_N"/>
</dbReference>
<dbReference type="AlphaFoldDB" id="A0A5M6A967"/>
<dbReference type="Gene3D" id="2.60.40.1120">
    <property type="entry name" value="Carboxypeptidase-like, regulatory domain"/>
    <property type="match status" value="1"/>
</dbReference>
<feature type="domain" description="DUF3823" evidence="1">
    <location>
        <begin position="32"/>
        <end position="119"/>
    </location>
</feature>
<evidence type="ECO:0000313" key="4">
    <source>
        <dbReference type="EMBL" id="KAA5419727.1"/>
    </source>
</evidence>
<proteinExistence type="predicted"/>
<dbReference type="Proteomes" id="UP001266995">
    <property type="component" value="Unassembled WGS sequence"/>
</dbReference>
<dbReference type="EMBL" id="JAVSNH010000001">
    <property type="protein sequence ID" value="MDT4509632.1"/>
    <property type="molecule type" value="Genomic_DNA"/>
</dbReference>
<evidence type="ECO:0000313" key="6">
    <source>
        <dbReference type="Proteomes" id="UP000325055"/>
    </source>
</evidence>
<dbReference type="Pfam" id="PF12866">
    <property type="entry name" value="DUF3823"/>
    <property type="match status" value="1"/>
</dbReference>
<evidence type="ECO:0000313" key="5">
    <source>
        <dbReference type="EMBL" id="MDT4509632.1"/>
    </source>
</evidence>
<dbReference type="EMBL" id="VVYX01000010">
    <property type="protein sequence ID" value="KAA5419727.1"/>
    <property type="molecule type" value="Genomic_DNA"/>
</dbReference>
<reference evidence="6 7" key="1">
    <citation type="journal article" date="2019" name="Nat. Med.">
        <title>A library of human gut bacterial isolates paired with longitudinal multiomics data enables mechanistic microbiome research.</title>
        <authorList>
            <person name="Poyet M."/>
            <person name="Groussin M."/>
            <person name="Gibbons S.M."/>
            <person name="Avila-Pacheco J."/>
            <person name="Jiang X."/>
            <person name="Kearney S.M."/>
            <person name="Perrotta A.R."/>
            <person name="Berdy B."/>
            <person name="Zhao S."/>
            <person name="Lieberman T.D."/>
            <person name="Swanson P.K."/>
            <person name="Smith M."/>
            <person name="Roesemann S."/>
            <person name="Alexander J.E."/>
            <person name="Rich S.A."/>
            <person name="Livny J."/>
            <person name="Vlamakis H."/>
            <person name="Clish C."/>
            <person name="Bullock K."/>
            <person name="Deik A."/>
            <person name="Scott J."/>
            <person name="Pierce K.A."/>
            <person name="Xavier R.J."/>
            <person name="Alm E.J."/>
        </authorList>
    </citation>
    <scope>NUCLEOTIDE SEQUENCE [LARGE SCALE GENOMIC DNA]</scope>
    <source>
        <strain evidence="3 6">BIOML-A7</strain>
        <strain evidence="4 7">BIOML-A8</strain>
    </source>
</reference>
<protein>
    <submittedName>
        <fullName evidence="3">DUF3823 domain-containing protein</fullName>
    </submittedName>
</protein>
<sequence>MKKIFVKTLFIAMSALILHSCELDNYDGPDATLSGRIIDKETGELVEQDIIRGTQIEFIEHGYDNPLTQYMVIKNDGTYANKMMFANDYTIQIRSANFPATEPVEITIKGNTTYDFEVIPYLRIKDVQIKIEGDEVVATAKVEKTTGHKITRIGLYAHQNQQVGEQMRQLYAEWPNPEDGGYVAGNECRLSIPISTNKHLLKPGTKFYFRVGAQVDASEAKLNYAPAIQVAF</sequence>
<dbReference type="Pfam" id="PF18003">
    <property type="entry name" value="DUF3823_C"/>
    <property type="match status" value="1"/>
</dbReference>
<evidence type="ECO:0000313" key="7">
    <source>
        <dbReference type="Proteomes" id="UP000482653"/>
    </source>
</evidence>
<evidence type="ECO:0000259" key="1">
    <source>
        <dbReference type="Pfam" id="PF12866"/>
    </source>
</evidence>
<feature type="domain" description="DUF3823" evidence="2">
    <location>
        <begin position="122"/>
        <end position="227"/>
    </location>
</feature>
<name>A0A5M6A967_9BACE</name>
<evidence type="ECO:0000259" key="2">
    <source>
        <dbReference type="Pfam" id="PF18003"/>
    </source>
</evidence>
<evidence type="ECO:0000313" key="3">
    <source>
        <dbReference type="EMBL" id="KAA5407642.1"/>
    </source>
</evidence>
<dbReference type="RefSeq" id="WP_129616277.1">
    <property type="nucleotide sequence ID" value="NZ_CAXSKE010000006.1"/>
</dbReference>
<dbReference type="Proteomes" id="UP000325055">
    <property type="component" value="Unassembled WGS sequence"/>
</dbReference>
<dbReference type="InterPro" id="IPR041186">
    <property type="entry name" value="DUF3823_C"/>
</dbReference>
<reference evidence="5" key="2">
    <citation type="submission" date="2023-08" db="EMBL/GenBank/DDBJ databases">
        <title>Reintroducing virulent viruses to syntetic microbiomes.</title>
        <authorList>
            <person name="Wilde J."/>
            <person name="Boyes R."/>
            <person name="Robinson A.V."/>
            <person name="Daisley B.A."/>
            <person name="Allen-Vercoe E."/>
        </authorList>
    </citation>
    <scope>NUCLEOTIDE SEQUENCE</scope>
    <source>
        <strain evidence="5">225I_12FAA</strain>
    </source>
</reference>
<dbReference type="EMBL" id="VVYW01000012">
    <property type="protein sequence ID" value="KAA5407642.1"/>
    <property type="molecule type" value="Genomic_DNA"/>
</dbReference>
<comment type="caution">
    <text evidence="3">The sequence shown here is derived from an EMBL/GenBank/DDBJ whole genome shotgun (WGS) entry which is preliminary data.</text>
</comment>
<gene>
    <name evidence="3" type="ORF">F2Y86_15910</name>
    <name evidence="4" type="ORF">F2Y87_09280</name>
    <name evidence="5" type="ORF">RO785_01395</name>
</gene>
<dbReference type="GeneID" id="66306412"/>